<reference evidence="2 3" key="1">
    <citation type="journal article" date="2012" name="J. Bacteriol.">
        <title>Genome Sequence of the Filamentous Bacterium Fibrisoma limi BUZ 3T.</title>
        <authorList>
            <person name="Filippini M."/>
            <person name="Qi W."/>
            <person name="Jaenicke S."/>
            <person name="Goesmann A."/>
            <person name="Smits T.H."/>
            <person name="Bagheri H.C."/>
        </authorList>
    </citation>
    <scope>NUCLEOTIDE SEQUENCE [LARGE SCALE GENOMIC DNA]</scope>
    <source>
        <strain evidence="3">BUZ 3T</strain>
    </source>
</reference>
<dbReference type="eggNOG" id="COG1215">
    <property type="taxonomic scope" value="Bacteria"/>
</dbReference>
<keyword evidence="3" id="KW-1185">Reference proteome</keyword>
<keyword evidence="2" id="KW-0808">Transferase</keyword>
<dbReference type="OrthoDB" id="1016922at2"/>
<dbReference type="STRING" id="1185876.BN8_05179"/>
<name>I2GPQ4_9BACT</name>
<evidence type="ECO:0000259" key="1">
    <source>
        <dbReference type="Pfam" id="PF00535"/>
    </source>
</evidence>
<feature type="domain" description="Glycosyltransferase 2-like" evidence="1">
    <location>
        <begin position="46"/>
        <end position="203"/>
    </location>
</feature>
<protein>
    <submittedName>
        <fullName evidence="2">Glycosyl transferase family 2</fullName>
        <ecNumber evidence="2">2.4.1.-</ecNumber>
    </submittedName>
</protein>
<dbReference type="SUPFAM" id="SSF53448">
    <property type="entry name" value="Nucleotide-diphospho-sugar transferases"/>
    <property type="match status" value="1"/>
</dbReference>
<dbReference type="InterPro" id="IPR001173">
    <property type="entry name" value="Glyco_trans_2-like"/>
</dbReference>
<dbReference type="Proteomes" id="UP000009309">
    <property type="component" value="Unassembled WGS sequence"/>
</dbReference>
<keyword evidence="2" id="KW-0328">Glycosyltransferase</keyword>
<gene>
    <name evidence="2" type="ORF">BN8_05179</name>
</gene>
<dbReference type="RefSeq" id="WP_009284447.1">
    <property type="nucleotide sequence ID" value="NZ_CAIT01000009.1"/>
</dbReference>
<evidence type="ECO:0000313" key="3">
    <source>
        <dbReference type="Proteomes" id="UP000009309"/>
    </source>
</evidence>
<comment type="caution">
    <text evidence="2">The sequence shown here is derived from an EMBL/GenBank/DDBJ whole genome shotgun (WGS) entry which is preliminary data.</text>
</comment>
<dbReference type="Pfam" id="PF00535">
    <property type="entry name" value="Glycos_transf_2"/>
    <property type="match status" value="1"/>
</dbReference>
<dbReference type="AlphaFoldDB" id="I2GPQ4"/>
<dbReference type="PANTHER" id="PTHR43685">
    <property type="entry name" value="GLYCOSYLTRANSFERASE"/>
    <property type="match status" value="1"/>
</dbReference>
<proteinExistence type="predicted"/>
<dbReference type="InterPro" id="IPR050834">
    <property type="entry name" value="Glycosyltransf_2"/>
</dbReference>
<organism evidence="2 3">
    <name type="scientific">Fibrisoma limi BUZ 3</name>
    <dbReference type="NCBI Taxonomy" id="1185876"/>
    <lineage>
        <taxon>Bacteria</taxon>
        <taxon>Pseudomonadati</taxon>
        <taxon>Bacteroidota</taxon>
        <taxon>Cytophagia</taxon>
        <taxon>Cytophagales</taxon>
        <taxon>Spirosomataceae</taxon>
        <taxon>Fibrisoma</taxon>
    </lineage>
</organism>
<dbReference type="EC" id="2.4.1.-" evidence="2"/>
<sequence>MIYFNSLPQWVQAHRFAYDPSNVPAELLCKLRTRLARFQESKPEVSIIIPAYNEEESLLNMLSSLARQKTLYPTELIVANNNSKDHTQDLLDQVGVRTLQVTDQGAAFARQAALQAAKGRFIVNADADCLYPPTWINALIEPLHNRVTSCTYGTYSFLPSAVNSRKALCIHETAAQLIFRLRRLRGYECVNVMGFNFAFRRDDALSVGGFNTSFRRGIDAASDDGWMAMTLSAKGQIRQVKRDAYVWTSDRLLVKDGGVPKAFAKRLTNELRRASRYLRPADLPVAKPSAT</sequence>
<dbReference type="GO" id="GO:0016757">
    <property type="term" value="F:glycosyltransferase activity"/>
    <property type="evidence" value="ECO:0007669"/>
    <property type="project" value="UniProtKB-KW"/>
</dbReference>
<accession>I2GPQ4</accession>
<dbReference type="InterPro" id="IPR029044">
    <property type="entry name" value="Nucleotide-diphossugar_trans"/>
</dbReference>
<dbReference type="EMBL" id="CAIT01000009">
    <property type="protein sequence ID" value="CCH55882.1"/>
    <property type="molecule type" value="Genomic_DNA"/>
</dbReference>
<dbReference type="Gene3D" id="3.90.550.10">
    <property type="entry name" value="Spore Coat Polysaccharide Biosynthesis Protein SpsA, Chain A"/>
    <property type="match status" value="1"/>
</dbReference>
<dbReference type="PANTHER" id="PTHR43685:SF2">
    <property type="entry name" value="GLYCOSYLTRANSFERASE 2-LIKE DOMAIN-CONTAINING PROTEIN"/>
    <property type="match status" value="1"/>
</dbReference>
<evidence type="ECO:0000313" key="2">
    <source>
        <dbReference type="EMBL" id="CCH55882.1"/>
    </source>
</evidence>
<dbReference type="CDD" id="cd00761">
    <property type="entry name" value="Glyco_tranf_GTA_type"/>
    <property type="match status" value="1"/>
</dbReference>